<name>H0E5N2_9ACTN</name>
<gene>
    <name evidence="1" type="ORF">PAI11_21270</name>
</gene>
<dbReference type="EMBL" id="AGUD01000192">
    <property type="protein sequence ID" value="EHN10995.1"/>
    <property type="molecule type" value="Genomic_DNA"/>
</dbReference>
<evidence type="ECO:0000313" key="1">
    <source>
        <dbReference type="EMBL" id="EHN10995.1"/>
    </source>
</evidence>
<dbReference type="AlphaFoldDB" id="H0E5N2"/>
<proteinExistence type="predicted"/>
<accession>H0E5N2</accession>
<organism evidence="1 2">
    <name type="scientific">Patulibacter medicamentivorans</name>
    <dbReference type="NCBI Taxonomy" id="1097667"/>
    <lineage>
        <taxon>Bacteria</taxon>
        <taxon>Bacillati</taxon>
        <taxon>Actinomycetota</taxon>
        <taxon>Thermoleophilia</taxon>
        <taxon>Solirubrobacterales</taxon>
        <taxon>Patulibacteraceae</taxon>
        <taxon>Patulibacter</taxon>
    </lineage>
</organism>
<evidence type="ECO:0008006" key="3">
    <source>
        <dbReference type="Google" id="ProtNLM"/>
    </source>
</evidence>
<keyword evidence="2" id="KW-1185">Reference proteome</keyword>
<dbReference type="InterPro" id="IPR032710">
    <property type="entry name" value="NTF2-like_dom_sf"/>
</dbReference>
<dbReference type="OrthoDB" id="4712899at2"/>
<evidence type="ECO:0000313" key="2">
    <source>
        <dbReference type="Proteomes" id="UP000005143"/>
    </source>
</evidence>
<comment type="caution">
    <text evidence="1">The sequence shown here is derived from an EMBL/GenBank/DDBJ whole genome shotgun (WGS) entry which is preliminary data.</text>
</comment>
<dbReference type="Proteomes" id="UP000005143">
    <property type="component" value="Unassembled WGS sequence"/>
</dbReference>
<dbReference type="Gene3D" id="3.10.450.50">
    <property type="match status" value="1"/>
</dbReference>
<protein>
    <recommendedName>
        <fullName evidence="3">SnoaL-like domain-containing protein</fullName>
    </recommendedName>
</protein>
<dbReference type="SUPFAM" id="SSF54427">
    <property type="entry name" value="NTF2-like"/>
    <property type="match status" value="1"/>
</dbReference>
<dbReference type="RefSeq" id="WP_007574699.1">
    <property type="nucleotide sequence ID" value="NZ_AGUD01000192.1"/>
</dbReference>
<reference evidence="1 2" key="1">
    <citation type="journal article" date="2013" name="Biodegradation">
        <title>Quantitative proteomic analysis of ibuprofen-degrading Patulibacter sp. strain I11.</title>
        <authorList>
            <person name="Almeida B."/>
            <person name="Kjeldal H."/>
            <person name="Lolas I."/>
            <person name="Knudsen A.D."/>
            <person name="Carvalho G."/>
            <person name="Nielsen K.L."/>
            <person name="Barreto Crespo M.T."/>
            <person name="Stensballe A."/>
            <person name="Nielsen J.L."/>
        </authorList>
    </citation>
    <scope>NUCLEOTIDE SEQUENCE [LARGE SCALE GENOMIC DNA]</scope>
    <source>
        <strain evidence="1 2">I11</strain>
    </source>
</reference>
<sequence>MTSIDFARTWADTRQNDLEAHAALYAADERFTIEERMVDDHLGDTISDRADLLAQLAPYANKDRDNGLGVQTITVTEAFAGNGHLMIHWDWSVEGLETFHGLPVEGRTLTSKGSTFLQFDDAGKITLESTILNENPVFQQLGLPIITPHYWEEGFDPASLTAA</sequence>